<gene>
    <name evidence="2" type="ORF">MICAK_1220011</name>
</gene>
<dbReference type="HOGENOM" id="CLU_2880822_0_0_3"/>
<feature type="repeat" description="WD" evidence="1">
    <location>
        <begin position="1"/>
        <end position="15"/>
    </location>
</feature>
<dbReference type="EMBL" id="CAIQ01000027">
    <property type="protein sequence ID" value="CCI34999.1"/>
    <property type="molecule type" value="Genomic_DNA"/>
</dbReference>
<dbReference type="InterPro" id="IPR001680">
    <property type="entry name" value="WD40_rpt"/>
</dbReference>
<reference evidence="2 3" key="1">
    <citation type="submission" date="2012-04" db="EMBL/GenBank/DDBJ databases">
        <authorList>
            <person name="Genoscope - CEA"/>
        </authorList>
    </citation>
    <scope>NUCLEOTIDE SEQUENCE [LARGE SCALE GENOMIC DNA]</scope>
    <source>
        <strain evidence="2 3">9701</strain>
    </source>
</reference>
<comment type="caution">
    <text evidence="2">The sequence shown here is derived from an EMBL/GenBank/DDBJ whole genome shotgun (WGS) entry which is preliminary data.</text>
</comment>
<name>I4IL25_MICAE</name>
<dbReference type="Proteomes" id="UP000004047">
    <property type="component" value="Unassembled WGS sequence"/>
</dbReference>
<dbReference type="PROSITE" id="PS50082">
    <property type="entry name" value="WD_REPEATS_2"/>
    <property type="match status" value="1"/>
</dbReference>
<accession>I4IL25</accession>
<evidence type="ECO:0000256" key="1">
    <source>
        <dbReference type="PROSITE-ProRule" id="PRU00221"/>
    </source>
</evidence>
<sequence length="63" mass="6956">MVSGSDDKTIKLWNLGTDWGLSDLMGRSCDWVRVYLHNPNSGVREEDRHLCDGIGGKSSVSGF</sequence>
<organism evidence="2 3">
    <name type="scientific">Microcystis aeruginosa PCC 9701</name>
    <dbReference type="NCBI Taxonomy" id="721123"/>
    <lineage>
        <taxon>Bacteria</taxon>
        <taxon>Bacillati</taxon>
        <taxon>Cyanobacteriota</taxon>
        <taxon>Cyanophyceae</taxon>
        <taxon>Oscillatoriophycideae</taxon>
        <taxon>Chroococcales</taxon>
        <taxon>Microcystaceae</taxon>
        <taxon>Microcystis</taxon>
    </lineage>
</organism>
<proteinExistence type="predicted"/>
<dbReference type="PROSITE" id="PS00678">
    <property type="entry name" value="WD_REPEATS_1"/>
    <property type="match status" value="1"/>
</dbReference>
<protein>
    <submittedName>
        <fullName evidence="2">Uncharacterized protein</fullName>
    </submittedName>
</protein>
<evidence type="ECO:0000313" key="2">
    <source>
        <dbReference type="EMBL" id="CCI34999.1"/>
    </source>
</evidence>
<evidence type="ECO:0000313" key="3">
    <source>
        <dbReference type="Proteomes" id="UP000004047"/>
    </source>
</evidence>
<dbReference type="InterPro" id="IPR019775">
    <property type="entry name" value="WD40_repeat_CS"/>
</dbReference>
<dbReference type="AlphaFoldDB" id="I4IL25"/>
<dbReference type="PROSITE" id="PS50294">
    <property type="entry name" value="WD_REPEATS_REGION"/>
    <property type="match status" value="1"/>
</dbReference>
<keyword evidence="1" id="KW-0853">WD repeat</keyword>